<dbReference type="EMBL" id="CP036290">
    <property type="protein sequence ID" value="QDU86301.1"/>
    <property type="molecule type" value="Genomic_DNA"/>
</dbReference>
<dbReference type="RefSeq" id="WP_145191284.1">
    <property type="nucleotide sequence ID" value="NZ_CP036290.1"/>
</dbReference>
<dbReference type="NCBIfam" id="TIGR02937">
    <property type="entry name" value="sigma70-ECF"/>
    <property type="match status" value="1"/>
</dbReference>
<sequence length="186" mass="20767">MTIAPPLAAWDGLHELRPDLERYLSARCGDPHDVEDAVQESFIRAARYRSGQTTPGRLRPWLMRIGANVIADARRGERQRTVALSDEAAMLIESRDPTPEEAVDEGEVECGARTFGLARARGLLDRALDGLAVHDRTVLRGFYIQALSRESLARRLGVGPGLVKVRLFRAKRRLRSALRREMEVAA</sequence>
<keyword evidence="3" id="KW-0731">Sigma factor</keyword>
<feature type="domain" description="RNA polymerase sigma-70 region 2" evidence="6">
    <location>
        <begin position="15"/>
        <end position="78"/>
    </location>
</feature>
<dbReference type="AlphaFoldDB" id="A0A518D4A3"/>
<evidence type="ECO:0000313" key="9">
    <source>
        <dbReference type="Proteomes" id="UP000319342"/>
    </source>
</evidence>
<keyword evidence="9" id="KW-1185">Reference proteome</keyword>
<evidence type="ECO:0000259" key="6">
    <source>
        <dbReference type="Pfam" id="PF04542"/>
    </source>
</evidence>
<reference evidence="8 9" key="1">
    <citation type="submission" date="2019-02" db="EMBL/GenBank/DDBJ databases">
        <title>Deep-cultivation of Planctomycetes and their phenomic and genomic characterization uncovers novel biology.</title>
        <authorList>
            <person name="Wiegand S."/>
            <person name="Jogler M."/>
            <person name="Boedeker C."/>
            <person name="Pinto D."/>
            <person name="Vollmers J."/>
            <person name="Rivas-Marin E."/>
            <person name="Kohn T."/>
            <person name="Peeters S.H."/>
            <person name="Heuer A."/>
            <person name="Rast P."/>
            <person name="Oberbeckmann S."/>
            <person name="Bunk B."/>
            <person name="Jeske O."/>
            <person name="Meyerdierks A."/>
            <person name="Storesund J.E."/>
            <person name="Kallscheuer N."/>
            <person name="Luecker S."/>
            <person name="Lage O.M."/>
            <person name="Pohl T."/>
            <person name="Merkel B.J."/>
            <person name="Hornburger P."/>
            <person name="Mueller R.-W."/>
            <person name="Bruemmer F."/>
            <person name="Labrenz M."/>
            <person name="Spormann A.M."/>
            <person name="Op den Camp H."/>
            <person name="Overmann J."/>
            <person name="Amann R."/>
            <person name="Jetten M.S.M."/>
            <person name="Mascher T."/>
            <person name="Medema M.H."/>
            <person name="Devos D.P."/>
            <person name="Kaster A.-K."/>
            <person name="Ovreas L."/>
            <person name="Rohde M."/>
            <person name="Galperin M.Y."/>
            <person name="Jogler C."/>
        </authorList>
    </citation>
    <scope>NUCLEOTIDE SEQUENCE [LARGE SCALE GENOMIC DNA]</scope>
    <source>
        <strain evidence="8 9">Pla163</strain>
    </source>
</reference>
<name>A0A518D4A3_9BACT</name>
<evidence type="ECO:0000313" key="8">
    <source>
        <dbReference type="EMBL" id="QDU86301.1"/>
    </source>
</evidence>
<dbReference type="InterPro" id="IPR013325">
    <property type="entry name" value="RNA_pol_sigma_r2"/>
</dbReference>
<dbReference type="Gene3D" id="1.10.10.10">
    <property type="entry name" value="Winged helix-like DNA-binding domain superfamily/Winged helix DNA-binding domain"/>
    <property type="match status" value="1"/>
</dbReference>
<dbReference type="InterPro" id="IPR039425">
    <property type="entry name" value="RNA_pol_sigma-70-like"/>
</dbReference>
<evidence type="ECO:0000256" key="5">
    <source>
        <dbReference type="ARBA" id="ARBA00023163"/>
    </source>
</evidence>
<evidence type="ECO:0000256" key="1">
    <source>
        <dbReference type="ARBA" id="ARBA00010641"/>
    </source>
</evidence>
<organism evidence="8 9">
    <name type="scientific">Rohdeia mirabilis</name>
    <dbReference type="NCBI Taxonomy" id="2528008"/>
    <lineage>
        <taxon>Bacteria</taxon>
        <taxon>Pseudomonadati</taxon>
        <taxon>Planctomycetota</taxon>
        <taxon>Planctomycetia</taxon>
        <taxon>Planctomycetia incertae sedis</taxon>
        <taxon>Rohdeia</taxon>
    </lineage>
</organism>
<dbReference type="PANTHER" id="PTHR43133:SF8">
    <property type="entry name" value="RNA POLYMERASE SIGMA FACTOR HI_1459-RELATED"/>
    <property type="match status" value="1"/>
</dbReference>
<evidence type="ECO:0000259" key="7">
    <source>
        <dbReference type="Pfam" id="PF08281"/>
    </source>
</evidence>
<dbReference type="GO" id="GO:0016987">
    <property type="term" value="F:sigma factor activity"/>
    <property type="evidence" value="ECO:0007669"/>
    <property type="project" value="UniProtKB-KW"/>
</dbReference>
<gene>
    <name evidence="8" type="primary">sigE_6</name>
    <name evidence="8" type="ORF">Pla163_34520</name>
</gene>
<keyword evidence="4" id="KW-0238">DNA-binding</keyword>
<proteinExistence type="inferred from homology"/>
<dbReference type="InterPro" id="IPR007627">
    <property type="entry name" value="RNA_pol_sigma70_r2"/>
</dbReference>
<keyword evidence="2" id="KW-0805">Transcription regulation</keyword>
<dbReference type="Pfam" id="PF04542">
    <property type="entry name" value="Sigma70_r2"/>
    <property type="match status" value="1"/>
</dbReference>
<evidence type="ECO:0000256" key="2">
    <source>
        <dbReference type="ARBA" id="ARBA00023015"/>
    </source>
</evidence>
<accession>A0A518D4A3</accession>
<keyword evidence="5" id="KW-0804">Transcription</keyword>
<dbReference type="PANTHER" id="PTHR43133">
    <property type="entry name" value="RNA POLYMERASE ECF-TYPE SIGMA FACTO"/>
    <property type="match status" value="1"/>
</dbReference>
<dbReference type="Pfam" id="PF08281">
    <property type="entry name" value="Sigma70_r4_2"/>
    <property type="match status" value="1"/>
</dbReference>
<dbReference type="Gene3D" id="1.10.1740.10">
    <property type="match status" value="1"/>
</dbReference>
<evidence type="ECO:0000256" key="3">
    <source>
        <dbReference type="ARBA" id="ARBA00023082"/>
    </source>
</evidence>
<dbReference type="InterPro" id="IPR036388">
    <property type="entry name" value="WH-like_DNA-bd_sf"/>
</dbReference>
<feature type="domain" description="RNA polymerase sigma factor 70 region 4 type 2" evidence="7">
    <location>
        <begin position="123"/>
        <end position="174"/>
    </location>
</feature>
<comment type="similarity">
    <text evidence="1">Belongs to the sigma-70 factor family. ECF subfamily.</text>
</comment>
<dbReference type="InterPro" id="IPR014284">
    <property type="entry name" value="RNA_pol_sigma-70_dom"/>
</dbReference>
<dbReference type="Proteomes" id="UP000319342">
    <property type="component" value="Chromosome"/>
</dbReference>
<dbReference type="InterPro" id="IPR013324">
    <property type="entry name" value="RNA_pol_sigma_r3/r4-like"/>
</dbReference>
<dbReference type="OrthoDB" id="9803470at2"/>
<dbReference type="SUPFAM" id="SSF88946">
    <property type="entry name" value="Sigma2 domain of RNA polymerase sigma factors"/>
    <property type="match status" value="1"/>
</dbReference>
<dbReference type="GO" id="GO:0003677">
    <property type="term" value="F:DNA binding"/>
    <property type="evidence" value="ECO:0007669"/>
    <property type="project" value="UniProtKB-KW"/>
</dbReference>
<evidence type="ECO:0000256" key="4">
    <source>
        <dbReference type="ARBA" id="ARBA00023125"/>
    </source>
</evidence>
<dbReference type="InterPro" id="IPR013249">
    <property type="entry name" value="RNA_pol_sigma70_r4_t2"/>
</dbReference>
<protein>
    <submittedName>
        <fullName evidence="8">ECF RNA polymerase sigma factor SigE</fullName>
    </submittedName>
</protein>
<dbReference type="SUPFAM" id="SSF88659">
    <property type="entry name" value="Sigma3 and sigma4 domains of RNA polymerase sigma factors"/>
    <property type="match status" value="1"/>
</dbReference>
<dbReference type="GO" id="GO:0006352">
    <property type="term" value="P:DNA-templated transcription initiation"/>
    <property type="evidence" value="ECO:0007669"/>
    <property type="project" value="InterPro"/>
</dbReference>